<evidence type="ECO:0000313" key="6">
    <source>
        <dbReference type="Proteomes" id="UP001549164"/>
    </source>
</evidence>
<dbReference type="Proteomes" id="UP001549164">
    <property type="component" value="Unassembled WGS sequence"/>
</dbReference>
<dbReference type="InterPro" id="IPR020449">
    <property type="entry name" value="Tscrpt_reg_AraC-type_HTH"/>
</dbReference>
<dbReference type="PANTHER" id="PTHR47893">
    <property type="entry name" value="REGULATORY PROTEIN PCHR"/>
    <property type="match status" value="1"/>
</dbReference>
<dbReference type="RefSeq" id="WP_354434690.1">
    <property type="nucleotide sequence ID" value="NZ_JBEPLY010000009.1"/>
</dbReference>
<dbReference type="InterPro" id="IPR018060">
    <property type="entry name" value="HTH_AraC"/>
</dbReference>
<dbReference type="Pfam" id="PF12833">
    <property type="entry name" value="HTH_18"/>
    <property type="match status" value="1"/>
</dbReference>
<dbReference type="SUPFAM" id="SSF46689">
    <property type="entry name" value="Homeodomain-like"/>
    <property type="match status" value="2"/>
</dbReference>
<dbReference type="InterPro" id="IPR053142">
    <property type="entry name" value="PchR_regulatory_protein"/>
</dbReference>
<keyword evidence="2" id="KW-0238">DNA-binding</keyword>
<dbReference type="EMBL" id="JBEPLY010000009">
    <property type="protein sequence ID" value="MET3600812.1"/>
    <property type="molecule type" value="Genomic_DNA"/>
</dbReference>
<evidence type="ECO:0000256" key="2">
    <source>
        <dbReference type="ARBA" id="ARBA00023125"/>
    </source>
</evidence>
<organism evidence="5 6">
    <name type="scientific">Martelella mangrovi</name>
    <dbReference type="NCBI Taxonomy" id="1397477"/>
    <lineage>
        <taxon>Bacteria</taxon>
        <taxon>Pseudomonadati</taxon>
        <taxon>Pseudomonadota</taxon>
        <taxon>Alphaproteobacteria</taxon>
        <taxon>Hyphomicrobiales</taxon>
        <taxon>Aurantimonadaceae</taxon>
        <taxon>Martelella</taxon>
    </lineage>
</organism>
<evidence type="ECO:0000313" key="5">
    <source>
        <dbReference type="EMBL" id="MET3600812.1"/>
    </source>
</evidence>
<keyword evidence="3" id="KW-0804">Transcription</keyword>
<dbReference type="InterPro" id="IPR018062">
    <property type="entry name" value="HTH_AraC-typ_CS"/>
</dbReference>
<keyword evidence="1" id="KW-0805">Transcription regulation</keyword>
<dbReference type="Gene3D" id="1.10.10.60">
    <property type="entry name" value="Homeodomain-like"/>
    <property type="match status" value="1"/>
</dbReference>
<keyword evidence="6" id="KW-1185">Reference proteome</keyword>
<name>A0ABV2IF46_9HYPH</name>
<reference evidence="5 6" key="1">
    <citation type="submission" date="2024-06" db="EMBL/GenBank/DDBJ databases">
        <title>Genomic Encyclopedia of Type Strains, Phase IV (KMG-IV): sequencing the most valuable type-strain genomes for metagenomic binning, comparative biology and taxonomic classification.</title>
        <authorList>
            <person name="Goeker M."/>
        </authorList>
    </citation>
    <scope>NUCLEOTIDE SEQUENCE [LARGE SCALE GENOMIC DNA]</scope>
    <source>
        <strain evidence="5 6">DSM 28102</strain>
    </source>
</reference>
<gene>
    <name evidence="5" type="ORF">ABID12_002763</name>
</gene>
<dbReference type="PROSITE" id="PS01124">
    <property type="entry name" value="HTH_ARAC_FAMILY_2"/>
    <property type="match status" value="1"/>
</dbReference>
<dbReference type="InterPro" id="IPR009057">
    <property type="entry name" value="Homeodomain-like_sf"/>
</dbReference>
<dbReference type="SMART" id="SM00342">
    <property type="entry name" value="HTH_ARAC"/>
    <property type="match status" value="1"/>
</dbReference>
<feature type="domain" description="HTH araC/xylS-type" evidence="4">
    <location>
        <begin position="248"/>
        <end position="330"/>
    </location>
</feature>
<accession>A0ABV2IF46</accession>
<dbReference type="PROSITE" id="PS00041">
    <property type="entry name" value="HTH_ARAC_FAMILY_1"/>
    <property type="match status" value="1"/>
</dbReference>
<dbReference type="PRINTS" id="PR00032">
    <property type="entry name" value="HTHARAC"/>
</dbReference>
<protein>
    <submittedName>
        <fullName evidence="5">AraC-like DNA-binding protein</fullName>
    </submittedName>
</protein>
<proteinExistence type="predicted"/>
<evidence type="ECO:0000256" key="3">
    <source>
        <dbReference type="ARBA" id="ARBA00023163"/>
    </source>
</evidence>
<evidence type="ECO:0000259" key="4">
    <source>
        <dbReference type="PROSITE" id="PS01124"/>
    </source>
</evidence>
<dbReference type="PANTHER" id="PTHR47893:SF1">
    <property type="entry name" value="REGULATORY PROTEIN PCHR"/>
    <property type="match status" value="1"/>
</dbReference>
<sequence>MQNRAAPFQTEAFLSHMRRANSSFRLLSRTGAGHGTLDGRYGHVKLRDGLSVLHSDTVSLCDMETESELQPHLSIKMFFAGGVEARLNDRVLPMPERAANRRTWEPVAVICAQNEPVRFWRKVKKGDRIRKFNISILPEWLASGDVFSDHSAAAVARFSKARLALSNWRPSQAALAFAEQAMHTPVATPHLHRLQMESCVLMIIAEAFHALAENGGPTLPQARLSAAESKRLARAEDMIIAARGYLPTVADLAAHAGVSANTLQRLFHAAHGMTVFHYTRMVKLEQARNMLNRGEVSIAEAAFAAGYSSTANFSTAFRRQFGMSPGKIGA</sequence>
<evidence type="ECO:0000256" key="1">
    <source>
        <dbReference type="ARBA" id="ARBA00023015"/>
    </source>
</evidence>
<comment type="caution">
    <text evidence="5">The sequence shown here is derived from an EMBL/GenBank/DDBJ whole genome shotgun (WGS) entry which is preliminary data.</text>
</comment>